<name>A0A9N9VRK4_9HYPO</name>
<organism evidence="1 2">
    <name type="scientific">Clonostachys rhizophaga</name>
    <dbReference type="NCBI Taxonomy" id="160324"/>
    <lineage>
        <taxon>Eukaryota</taxon>
        <taxon>Fungi</taxon>
        <taxon>Dikarya</taxon>
        <taxon>Ascomycota</taxon>
        <taxon>Pezizomycotina</taxon>
        <taxon>Sordariomycetes</taxon>
        <taxon>Hypocreomycetidae</taxon>
        <taxon>Hypocreales</taxon>
        <taxon>Bionectriaceae</taxon>
        <taxon>Clonostachys</taxon>
    </lineage>
</organism>
<reference evidence="1" key="1">
    <citation type="submission" date="2021-10" db="EMBL/GenBank/DDBJ databases">
        <authorList>
            <person name="Piombo E."/>
        </authorList>
    </citation>
    <scope>NUCLEOTIDE SEQUENCE</scope>
</reference>
<dbReference type="OrthoDB" id="3525185at2759"/>
<sequence>MSDSKLLNGTVYELKYVDVFWEMYLPDSRNFTSEARQYSIAGWALLAQKWVHYDGALKLALGAISLNTIGQELGKEWMIHEGRKLYGAALQGMASSVKNLHRKNQNAIIMTSRILSLFEVLFGDGDLAKRYRDWSGHVSGEEAIMMLTKPENYINRDAHDLLCDGRLRSSTFARKKCLFNDHAWKTVPWWRIRKTEKDKLIDIILEVPELLESLDNTISTYDGEQHIVYMQTLAASLLRCEERLKIWHKQASQQLMIGEEAQDATGLAASHLMSIYWAYRVLIRGVLENHQFYQEIPASAVSLSEMRDNILRRTERFSSAKSGWFGKQIIGFPVGVAMRFAPPAKTGEYPAICETVSARLS</sequence>
<dbReference type="Proteomes" id="UP000696573">
    <property type="component" value="Unassembled WGS sequence"/>
</dbReference>
<accession>A0A9N9VRK4</accession>
<keyword evidence="2" id="KW-1185">Reference proteome</keyword>
<dbReference type="InterPro" id="IPR053178">
    <property type="entry name" value="Osmoadaptation_assoc"/>
</dbReference>
<comment type="caution">
    <text evidence="1">The sequence shown here is derived from an EMBL/GenBank/DDBJ whole genome shotgun (WGS) entry which is preliminary data.</text>
</comment>
<dbReference type="EMBL" id="CABFNQ020000744">
    <property type="protein sequence ID" value="CAH0032493.1"/>
    <property type="molecule type" value="Genomic_DNA"/>
</dbReference>
<protein>
    <submittedName>
        <fullName evidence="1">Uncharacterized protein</fullName>
    </submittedName>
</protein>
<gene>
    <name evidence="1" type="ORF">CRHIZ90672A_00002407</name>
</gene>
<dbReference type="AlphaFoldDB" id="A0A9N9VRK4"/>
<dbReference type="PANTHER" id="PTHR38111:SF11">
    <property type="entry name" value="TRANSCRIPTION FACTOR DOMAIN-CONTAINING PROTEIN-RELATED"/>
    <property type="match status" value="1"/>
</dbReference>
<evidence type="ECO:0000313" key="2">
    <source>
        <dbReference type="Proteomes" id="UP000696573"/>
    </source>
</evidence>
<dbReference type="PANTHER" id="PTHR38111">
    <property type="entry name" value="ZN(2)-C6 FUNGAL-TYPE DOMAIN-CONTAINING PROTEIN-RELATED"/>
    <property type="match status" value="1"/>
</dbReference>
<proteinExistence type="predicted"/>
<evidence type="ECO:0000313" key="1">
    <source>
        <dbReference type="EMBL" id="CAH0032493.1"/>
    </source>
</evidence>